<evidence type="ECO:0000313" key="2">
    <source>
        <dbReference type="Proteomes" id="UP001063166"/>
    </source>
</evidence>
<name>A0A9P3Q237_LYOSH</name>
<dbReference type="AlphaFoldDB" id="A0A9P3Q237"/>
<accession>A0A9P3Q237</accession>
<organism evidence="1 2">
    <name type="scientific">Lyophyllum shimeji</name>
    <name type="common">Hon-shimeji</name>
    <name type="synonym">Tricholoma shimeji</name>
    <dbReference type="NCBI Taxonomy" id="47721"/>
    <lineage>
        <taxon>Eukaryota</taxon>
        <taxon>Fungi</taxon>
        <taxon>Dikarya</taxon>
        <taxon>Basidiomycota</taxon>
        <taxon>Agaricomycotina</taxon>
        <taxon>Agaricomycetes</taxon>
        <taxon>Agaricomycetidae</taxon>
        <taxon>Agaricales</taxon>
        <taxon>Tricholomatineae</taxon>
        <taxon>Lyophyllaceae</taxon>
        <taxon>Lyophyllum</taxon>
    </lineage>
</organism>
<proteinExistence type="predicted"/>
<comment type="caution">
    <text evidence="1">The sequence shown here is derived from an EMBL/GenBank/DDBJ whole genome shotgun (WGS) entry which is preliminary data.</text>
</comment>
<reference evidence="1" key="1">
    <citation type="submission" date="2022-07" db="EMBL/GenBank/DDBJ databases">
        <title>The genome of Lyophyllum shimeji provides insight into the initial evolution of ectomycorrhizal fungal genome.</title>
        <authorList>
            <person name="Kobayashi Y."/>
            <person name="Shibata T."/>
            <person name="Hirakawa H."/>
            <person name="Shigenobu S."/>
            <person name="Nishiyama T."/>
            <person name="Yamada A."/>
            <person name="Hasebe M."/>
            <person name="Kawaguchi M."/>
        </authorList>
    </citation>
    <scope>NUCLEOTIDE SEQUENCE</scope>
    <source>
        <strain evidence="1">AT787</strain>
    </source>
</reference>
<dbReference type="OrthoDB" id="3006153at2759"/>
<dbReference type="EMBL" id="BRPK01000021">
    <property type="protein sequence ID" value="GLB45271.1"/>
    <property type="molecule type" value="Genomic_DNA"/>
</dbReference>
<dbReference type="Proteomes" id="UP001063166">
    <property type="component" value="Unassembled WGS sequence"/>
</dbReference>
<gene>
    <name evidence="1" type="ORF">LshimejAT787_2100310</name>
</gene>
<protein>
    <submittedName>
        <fullName evidence="1">Uncharacterized protein</fullName>
    </submittedName>
</protein>
<sequence length="187" mass="20672">MTETSAASWSSPFESWHERALLTPHPDPHSFTPTRDNLLLAMLLNAMAEGDGISLALFSQSDAEDSIAVDARGRVLLVSAKDSAGLLSLAKEAHALPKTDSSWNSWRIHRNVTCLPNHELFLRSPTDQGAQRFHQITVYGFSKQVRELDVPVEGFSLLPDTLWELFGLLLEARNGAGSRTGLWYSTL</sequence>
<keyword evidence="2" id="KW-1185">Reference proteome</keyword>
<evidence type="ECO:0000313" key="1">
    <source>
        <dbReference type="EMBL" id="GLB45271.1"/>
    </source>
</evidence>